<dbReference type="Proteomes" id="UP001066276">
    <property type="component" value="Chromosome 5"/>
</dbReference>
<feature type="compositionally biased region" description="Basic residues" evidence="1">
    <location>
        <begin position="94"/>
        <end position="111"/>
    </location>
</feature>
<feature type="compositionally biased region" description="Low complexity" evidence="1">
    <location>
        <begin position="38"/>
        <end position="49"/>
    </location>
</feature>
<reference evidence="2" key="1">
    <citation type="journal article" date="2022" name="bioRxiv">
        <title>Sequencing and chromosome-scale assembly of the giantPleurodeles waltlgenome.</title>
        <authorList>
            <person name="Brown T."/>
            <person name="Elewa A."/>
            <person name="Iarovenko S."/>
            <person name="Subramanian E."/>
            <person name="Araus A.J."/>
            <person name="Petzold A."/>
            <person name="Susuki M."/>
            <person name="Suzuki K.-i.T."/>
            <person name="Hayashi T."/>
            <person name="Toyoda A."/>
            <person name="Oliveira C."/>
            <person name="Osipova E."/>
            <person name="Leigh N.D."/>
            <person name="Simon A."/>
            <person name="Yun M.H."/>
        </authorList>
    </citation>
    <scope>NUCLEOTIDE SEQUENCE</scope>
    <source>
        <strain evidence="2">20211129_DDA</strain>
        <tissue evidence="2">Liver</tissue>
    </source>
</reference>
<sequence>MRGTDCCRPRGARLRPGGHPLSRHPRAVQSRPPGSTGARGLASASASLPSSRHLLLKPMRLPVVALGPEPSGLGPTRAFTRIHAGAPAQLGRPPLRRPYRGPKRKKARGGD</sequence>
<dbReference type="EMBL" id="JANPWB010000009">
    <property type="protein sequence ID" value="KAJ1151509.1"/>
    <property type="molecule type" value="Genomic_DNA"/>
</dbReference>
<comment type="caution">
    <text evidence="2">The sequence shown here is derived from an EMBL/GenBank/DDBJ whole genome shotgun (WGS) entry which is preliminary data.</text>
</comment>
<name>A0AAV7RGV0_PLEWA</name>
<proteinExistence type="predicted"/>
<organism evidence="2 3">
    <name type="scientific">Pleurodeles waltl</name>
    <name type="common">Iberian ribbed newt</name>
    <dbReference type="NCBI Taxonomy" id="8319"/>
    <lineage>
        <taxon>Eukaryota</taxon>
        <taxon>Metazoa</taxon>
        <taxon>Chordata</taxon>
        <taxon>Craniata</taxon>
        <taxon>Vertebrata</taxon>
        <taxon>Euteleostomi</taxon>
        <taxon>Amphibia</taxon>
        <taxon>Batrachia</taxon>
        <taxon>Caudata</taxon>
        <taxon>Salamandroidea</taxon>
        <taxon>Salamandridae</taxon>
        <taxon>Pleurodelinae</taxon>
        <taxon>Pleurodeles</taxon>
    </lineage>
</organism>
<keyword evidence="3" id="KW-1185">Reference proteome</keyword>
<gene>
    <name evidence="2" type="ORF">NDU88_004289</name>
</gene>
<feature type="region of interest" description="Disordered" evidence="1">
    <location>
        <begin position="1"/>
        <end position="49"/>
    </location>
</feature>
<feature type="region of interest" description="Disordered" evidence="1">
    <location>
        <begin position="84"/>
        <end position="111"/>
    </location>
</feature>
<evidence type="ECO:0000256" key="1">
    <source>
        <dbReference type="SAM" id="MobiDB-lite"/>
    </source>
</evidence>
<evidence type="ECO:0000313" key="2">
    <source>
        <dbReference type="EMBL" id="KAJ1151509.1"/>
    </source>
</evidence>
<protein>
    <submittedName>
        <fullName evidence="2">Uncharacterized protein</fullName>
    </submittedName>
</protein>
<dbReference type="AlphaFoldDB" id="A0AAV7RGV0"/>
<evidence type="ECO:0000313" key="3">
    <source>
        <dbReference type="Proteomes" id="UP001066276"/>
    </source>
</evidence>
<accession>A0AAV7RGV0</accession>